<dbReference type="Proteomes" id="UP000248132">
    <property type="component" value="Unassembled WGS sequence"/>
</dbReference>
<gene>
    <name evidence="1" type="ORF">LY28_02726</name>
</gene>
<accession>A0A318XHM4</accession>
<proteinExistence type="predicted"/>
<dbReference type="RefSeq" id="WP_207658099.1">
    <property type="nucleotide sequence ID" value="NZ_QKMR01000017.1"/>
</dbReference>
<name>A0A318XHM4_9FIRM</name>
<comment type="caution">
    <text evidence="1">The sequence shown here is derived from an EMBL/GenBank/DDBJ whole genome shotgun (WGS) entry which is preliminary data.</text>
</comment>
<dbReference type="EMBL" id="QKMR01000017">
    <property type="protein sequence ID" value="PYG86700.1"/>
    <property type="molecule type" value="Genomic_DNA"/>
</dbReference>
<evidence type="ECO:0000313" key="1">
    <source>
        <dbReference type="EMBL" id="PYG86700.1"/>
    </source>
</evidence>
<evidence type="ECO:0000313" key="2">
    <source>
        <dbReference type="Proteomes" id="UP000248132"/>
    </source>
</evidence>
<keyword evidence="2" id="KW-1185">Reference proteome</keyword>
<organism evidence="1 2">
    <name type="scientific">Ruminiclostridium sufflavum DSM 19573</name>
    <dbReference type="NCBI Taxonomy" id="1121337"/>
    <lineage>
        <taxon>Bacteria</taxon>
        <taxon>Bacillati</taxon>
        <taxon>Bacillota</taxon>
        <taxon>Clostridia</taxon>
        <taxon>Eubacteriales</taxon>
        <taxon>Oscillospiraceae</taxon>
        <taxon>Ruminiclostridium</taxon>
    </lineage>
</organism>
<dbReference type="AlphaFoldDB" id="A0A318XHM4"/>
<reference evidence="1 2" key="1">
    <citation type="submission" date="2018-06" db="EMBL/GenBank/DDBJ databases">
        <title>Genomic Encyclopedia of Type Strains, Phase I: the one thousand microbial genomes (KMG-I) project.</title>
        <authorList>
            <person name="Kyrpides N."/>
        </authorList>
    </citation>
    <scope>NUCLEOTIDE SEQUENCE [LARGE SCALE GENOMIC DNA]</scope>
    <source>
        <strain evidence="1 2">DSM 19573</strain>
    </source>
</reference>
<protein>
    <submittedName>
        <fullName evidence="1">Uncharacterized protein</fullName>
    </submittedName>
</protein>
<sequence length="194" mass="22982">MRTTKTMKSISLMYDGMNLDEEQVYHKAKLLLDIYRDVVWKTVQEVNFVREVCESYCSQNLNVALTYLEDFAPTEQKETFINRISCIFETSWIIELIDTALLKIYEYHTNGKLYHEILSKSYVNSVAMNEQELLECLSMERTSFYMRKKEAIKLFGIALWGYALPKYKAVFVESTGNENEYTYFFEEELNHARI</sequence>